<dbReference type="AlphaFoldDB" id="A0AAX1EJI3"/>
<proteinExistence type="predicted"/>
<name>A0AAX1EJI3_9GAMM</name>
<evidence type="ECO:0000313" key="2">
    <source>
        <dbReference type="EMBL" id="QBR84954.1"/>
    </source>
</evidence>
<sequence>MQFAALTQKLKDALIIKKWGNNDDKWSRMIIDKYQEITPSDKNKEAALKKLSNAIFSLKQNISNGELRYIDAVPTLNNAIESAIKNSEKTQKETFFGKMGVTESNVAKQLRSFQTEMLKSVESSEEKIRQDMVRLCNSRGSNALVVMAFIFILCLSSLFIH</sequence>
<organism evidence="2 3">
    <name type="scientific">Legionella israelensis</name>
    <dbReference type="NCBI Taxonomy" id="454"/>
    <lineage>
        <taxon>Bacteria</taxon>
        <taxon>Pseudomonadati</taxon>
        <taxon>Pseudomonadota</taxon>
        <taxon>Gammaproteobacteria</taxon>
        <taxon>Legionellales</taxon>
        <taxon>Legionellaceae</taxon>
        <taxon>Legionella</taxon>
    </lineage>
</organism>
<protein>
    <submittedName>
        <fullName evidence="2">Uncharacterized protein</fullName>
    </submittedName>
</protein>
<dbReference type="EMBL" id="CP038254">
    <property type="protein sequence ID" value="QBR84954.1"/>
    <property type="molecule type" value="Genomic_DNA"/>
</dbReference>
<evidence type="ECO:0000313" key="3">
    <source>
        <dbReference type="Proteomes" id="UP000295517"/>
    </source>
</evidence>
<keyword evidence="1" id="KW-0472">Membrane</keyword>
<accession>A0AAX1EJI3</accession>
<gene>
    <name evidence="2" type="ORF">E3983_11690</name>
</gene>
<dbReference type="RefSeq" id="WP_135061102.1">
    <property type="nucleotide sequence ID" value="NZ_CP038254.1"/>
</dbReference>
<feature type="transmembrane region" description="Helical" evidence="1">
    <location>
        <begin position="142"/>
        <end position="160"/>
    </location>
</feature>
<reference evidence="2 3" key="1">
    <citation type="submission" date="2019-03" db="EMBL/GenBank/DDBJ databases">
        <title>Diverse conjugative elements silence natural transformation in Legionella species.</title>
        <authorList>
            <person name="Durieux I."/>
            <person name="Ginevra C."/>
            <person name="Attaiech L."/>
            <person name="Picq K."/>
            <person name="Juan P.A."/>
            <person name="Jarraud S."/>
            <person name="Charpentier X."/>
        </authorList>
    </citation>
    <scope>NUCLEOTIDE SEQUENCE [LARGE SCALE GENOMIC DNA]</scope>
    <source>
        <strain evidence="2 3">HL-0427-4011</strain>
    </source>
</reference>
<dbReference type="Proteomes" id="UP000295517">
    <property type="component" value="Chromosome"/>
</dbReference>
<keyword evidence="1" id="KW-0812">Transmembrane</keyword>
<evidence type="ECO:0000256" key="1">
    <source>
        <dbReference type="SAM" id="Phobius"/>
    </source>
</evidence>
<keyword evidence="1" id="KW-1133">Transmembrane helix</keyword>